<evidence type="ECO:0000313" key="1">
    <source>
        <dbReference type="EMBL" id="GAI90322.1"/>
    </source>
</evidence>
<feature type="non-terminal residue" evidence="1">
    <location>
        <position position="126"/>
    </location>
</feature>
<sequence length="126" mass="13793">MVKVVVAMSGGVDSSVAAALLKEEGYQVIGATMQIWPSNELADEADRFGGCCGLDAVLEAKRVAHRLAIPHYVMNFRNLFAQKVIANFCREYSMGRTPNPCIRCNEHIKFDALLSRAEGLDADFVA</sequence>
<dbReference type="EMBL" id="BARW01022968">
    <property type="protein sequence ID" value="GAI90322.1"/>
    <property type="molecule type" value="Genomic_DNA"/>
</dbReference>
<evidence type="ECO:0008006" key="2">
    <source>
        <dbReference type="Google" id="ProtNLM"/>
    </source>
</evidence>
<accession>X1SBB4</accession>
<comment type="caution">
    <text evidence="1">The sequence shown here is derived from an EMBL/GenBank/DDBJ whole genome shotgun (WGS) entry which is preliminary data.</text>
</comment>
<dbReference type="AlphaFoldDB" id="X1SBB4"/>
<name>X1SBB4_9ZZZZ</name>
<dbReference type="Pfam" id="PF03054">
    <property type="entry name" value="tRNA_Me_trans"/>
    <property type="match status" value="1"/>
</dbReference>
<dbReference type="PANTHER" id="PTHR11933">
    <property type="entry name" value="TRNA 5-METHYLAMINOMETHYL-2-THIOURIDYLATE -METHYLTRANSFERASE"/>
    <property type="match status" value="1"/>
</dbReference>
<proteinExistence type="predicted"/>
<dbReference type="PANTHER" id="PTHR11933:SF5">
    <property type="entry name" value="MITOCHONDRIAL TRNA-SPECIFIC 2-THIOURIDYLASE 1"/>
    <property type="match status" value="1"/>
</dbReference>
<dbReference type="GO" id="GO:0002143">
    <property type="term" value="P:tRNA wobble position uridine thiolation"/>
    <property type="evidence" value="ECO:0007669"/>
    <property type="project" value="TreeGrafter"/>
</dbReference>
<organism evidence="1">
    <name type="scientific">marine sediment metagenome</name>
    <dbReference type="NCBI Taxonomy" id="412755"/>
    <lineage>
        <taxon>unclassified sequences</taxon>
        <taxon>metagenomes</taxon>
        <taxon>ecological metagenomes</taxon>
    </lineage>
</organism>
<dbReference type="Gene3D" id="3.40.50.620">
    <property type="entry name" value="HUPs"/>
    <property type="match status" value="1"/>
</dbReference>
<protein>
    <recommendedName>
        <fullName evidence="2">tRNA 2-thiouridine(34) synthase MnmA</fullName>
    </recommendedName>
</protein>
<dbReference type="InterPro" id="IPR014729">
    <property type="entry name" value="Rossmann-like_a/b/a_fold"/>
</dbReference>
<dbReference type="SUPFAM" id="SSF52402">
    <property type="entry name" value="Adenine nucleotide alpha hydrolases-like"/>
    <property type="match status" value="1"/>
</dbReference>
<gene>
    <name evidence="1" type="ORF">S12H4_38199</name>
</gene>
<reference evidence="1" key="1">
    <citation type="journal article" date="2014" name="Front. Microbiol.">
        <title>High frequency of phylogenetically diverse reductive dehalogenase-homologous genes in deep subseafloor sedimentary metagenomes.</title>
        <authorList>
            <person name="Kawai M."/>
            <person name="Futagami T."/>
            <person name="Toyoda A."/>
            <person name="Takaki Y."/>
            <person name="Nishi S."/>
            <person name="Hori S."/>
            <person name="Arai W."/>
            <person name="Tsubouchi T."/>
            <person name="Morono Y."/>
            <person name="Uchiyama I."/>
            <person name="Ito T."/>
            <person name="Fujiyama A."/>
            <person name="Inagaki F."/>
            <person name="Takami H."/>
        </authorList>
    </citation>
    <scope>NUCLEOTIDE SEQUENCE</scope>
    <source>
        <strain evidence="1">Expedition CK06-06</strain>
    </source>
</reference>